<proteinExistence type="predicted"/>
<evidence type="ECO:0000313" key="3">
    <source>
        <dbReference type="Proteomes" id="UP001145069"/>
    </source>
</evidence>
<dbReference type="AlphaFoldDB" id="A0A9X3WF44"/>
<comment type="caution">
    <text evidence="2">The sequence shown here is derived from an EMBL/GenBank/DDBJ whole genome shotgun (WGS) entry which is preliminary data.</text>
</comment>
<name>A0A9X3WF44_9BACI</name>
<feature type="transmembrane region" description="Helical" evidence="1">
    <location>
        <begin position="12"/>
        <end position="36"/>
    </location>
</feature>
<keyword evidence="1" id="KW-1133">Transmembrane helix</keyword>
<evidence type="ECO:0000313" key="2">
    <source>
        <dbReference type="EMBL" id="MDC3418662.1"/>
    </source>
</evidence>
<accession>A0A9X3WF44</accession>
<keyword evidence="1" id="KW-0812">Transmembrane</keyword>
<keyword evidence="1" id="KW-0472">Membrane</keyword>
<keyword evidence="3" id="KW-1185">Reference proteome</keyword>
<gene>
    <name evidence="2" type="ORF">NC799_17540</name>
</gene>
<sequence length="70" mass="7981">MKELWTYLQVTVVTFGGWFGWALGGFDGFLYGLIALGTWCQAERPSIGCNINDTLRMYINDCLKMYNMDA</sequence>
<reference evidence="2" key="1">
    <citation type="submission" date="2022-06" db="EMBL/GenBank/DDBJ databases">
        <title>Aquibacillus sp. a new bacterium isolated from soil saline samples.</title>
        <authorList>
            <person name="Galisteo C."/>
            <person name="De La Haba R."/>
            <person name="Sanchez-Porro C."/>
            <person name="Ventosa A."/>
        </authorList>
    </citation>
    <scope>NUCLEOTIDE SEQUENCE</scope>
    <source>
        <strain evidence="2">3ASR75-54</strain>
    </source>
</reference>
<dbReference type="RefSeq" id="WP_272447742.1">
    <property type="nucleotide sequence ID" value="NZ_JAMQKC010000038.1"/>
</dbReference>
<evidence type="ECO:0000256" key="1">
    <source>
        <dbReference type="SAM" id="Phobius"/>
    </source>
</evidence>
<dbReference type="Proteomes" id="UP001145069">
    <property type="component" value="Unassembled WGS sequence"/>
</dbReference>
<dbReference type="EMBL" id="JAMQKC010000038">
    <property type="protein sequence ID" value="MDC3418662.1"/>
    <property type="molecule type" value="Genomic_DNA"/>
</dbReference>
<organism evidence="2 3">
    <name type="scientific">Aquibacillus salsiterrae</name>
    <dbReference type="NCBI Taxonomy" id="2950439"/>
    <lineage>
        <taxon>Bacteria</taxon>
        <taxon>Bacillati</taxon>
        <taxon>Bacillota</taxon>
        <taxon>Bacilli</taxon>
        <taxon>Bacillales</taxon>
        <taxon>Bacillaceae</taxon>
        <taxon>Aquibacillus</taxon>
    </lineage>
</organism>
<protein>
    <submittedName>
        <fullName evidence="2">Uncharacterized protein</fullName>
    </submittedName>
</protein>